<dbReference type="SMART" id="SM00448">
    <property type="entry name" value="REC"/>
    <property type="match status" value="1"/>
</dbReference>
<dbReference type="Pfam" id="PF00072">
    <property type="entry name" value="Response_reg"/>
    <property type="match status" value="1"/>
</dbReference>
<dbReference type="InterPro" id="IPR050595">
    <property type="entry name" value="Bact_response_regulator"/>
</dbReference>
<dbReference type="InterPro" id="IPR001789">
    <property type="entry name" value="Sig_transdc_resp-reg_receiver"/>
</dbReference>
<dbReference type="AlphaFoldDB" id="A0A351U606"/>
<evidence type="ECO:0000256" key="2">
    <source>
        <dbReference type="PROSITE-ProRule" id="PRU00169"/>
    </source>
</evidence>
<evidence type="ECO:0000313" key="3">
    <source>
        <dbReference type="EMBL" id="NLW35208.1"/>
    </source>
</evidence>
<sequence>MSKKTKILLVDNDVDFIDLNKAVLENSGFDVAVAYSGAEGLDKVRFEQPDLIVLDLMMEKHDTGFGIAKALKADPTSRNIPILMLTAVGSETGMDFSQDLDGYWMKTDDYANKPLLPEDLVKKINELLERSKKE</sequence>
<dbReference type="PANTHER" id="PTHR44591:SF3">
    <property type="entry name" value="RESPONSE REGULATORY DOMAIN-CONTAINING PROTEIN"/>
    <property type="match status" value="1"/>
</dbReference>
<comment type="caution">
    <text evidence="3">The sequence shown here is derived from an EMBL/GenBank/DDBJ whole genome shotgun (WGS) entry which is preliminary data.</text>
</comment>
<dbReference type="PANTHER" id="PTHR44591">
    <property type="entry name" value="STRESS RESPONSE REGULATOR PROTEIN 1"/>
    <property type="match status" value="1"/>
</dbReference>
<keyword evidence="1 2" id="KW-0597">Phosphoprotein</keyword>
<reference evidence="3" key="2">
    <citation type="submission" date="2020-01" db="EMBL/GenBank/DDBJ databases">
        <authorList>
            <person name="Campanaro S."/>
        </authorList>
    </citation>
    <scope>NUCLEOTIDE SEQUENCE</scope>
    <source>
        <strain evidence="3">AS06rmzACSIP_7</strain>
    </source>
</reference>
<dbReference type="STRING" id="909663.GCA_000512235_03385"/>
<dbReference type="Gene3D" id="3.40.50.2300">
    <property type="match status" value="1"/>
</dbReference>
<dbReference type="SUPFAM" id="SSF52172">
    <property type="entry name" value="CheY-like"/>
    <property type="match status" value="1"/>
</dbReference>
<evidence type="ECO:0000256" key="1">
    <source>
        <dbReference type="ARBA" id="ARBA00022553"/>
    </source>
</evidence>
<dbReference type="GO" id="GO:0000160">
    <property type="term" value="P:phosphorelay signal transduction system"/>
    <property type="evidence" value="ECO:0007669"/>
    <property type="project" value="InterPro"/>
</dbReference>
<dbReference type="Proteomes" id="UP000777265">
    <property type="component" value="Unassembled WGS sequence"/>
</dbReference>
<organism evidence="3 4">
    <name type="scientific">Syntrophorhabdus aromaticivorans</name>
    <dbReference type="NCBI Taxonomy" id="328301"/>
    <lineage>
        <taxon>Bacteria</taxon>
        <taxon>Pseudomonadati</taxon>
        <taxon>Thermodesulfobacteriota</taxon>
        <taxon>Syntrophorhabdia</taxon>
        <taxon>Syntrophorhabdales</taxon>
        <taxon>Syntrophorhabdaceae</taxon>
        <taxon>Syntrophorhabdus</taxon>
    </lineage>
</organism>
<protein>
    <submittedName>
        <fullName evidence="3">Response regulator transcription factor</fullName>
    </submittedName>
</protein>
<accession>A0A351U606</accession>
<gene>
    <name evidence="3" type="ORF">GXY80_06965</name>
</gene>
<dbReference type="InterPro" id="IPR011006">
    <property type="entry name" value="CheY-like_superfamily"/>
</dbReference>
<feature type="modified residue" description="4-aspartylphosphate" evidence="2">
    <location>
        <position position="55"/>
    </location>
</feature>
<reference evidence="3" key="1">
    <citation type="journal article" date="2020" name="Biotechnol. Biofuels">
        <title>New insights from the biogas microbiome by comprehensive genome-resolved metagenomics of nearly 1600 species originating from multiple anaerobic digesters.</title>
        <authorList>
            <person name="Campanaro S."/>
            <person name="Treu L."/>
            <person name="Rodriguez-R L.M."/>
            <person name="Kovalovszki A."/>
            <person name="Ziels R.M."/>
            <person name="Maus I."/>
            <person name="Zhu X."/>
            <person name="Kougias P.G."/>
            <person name="Basile A."/>
            <person name="Luo G."/>
            <person name="Schluter A."/>
            <person name="Konstantinidis K.T."/>
            <person name="Angelidaki I."/>
        </authorList>
    </citation>
    <scope>NUCLEOTIDE SEQUENCE</scope>
    <source>
        <strain evidence="3">AS06rmzACSIP_7</strain>
    </source>
</reference>
<proteinExistence type="predicted"/>
<dbReference type="CDD" id="cd17574">
    <property type="entry name" value="REC_OmpR"/>
    <property type="match status" value="1"/>
</dbReference>
<dbReference type="EMBL" id="JAAYEE010000113">
    <property type="protein sequence ID" value="NLW35208.1"/>
    <property type="molecule type" value="Genomic_DNA"/>
</dbReference>
<name>A0A351U606_9BACT</name>
<dbReference type="PROSITE" id="PS50110">
    <property type="entry name" value="RESPONSE_REGULATORY"/>
    <property type="match status" value="1"/>
</dbReference>
<evidence type="ECO:0000313" key="4">
    <source>
        <dbReference type="Proteomes" id="UP000777265"/>
    </source>
</evidence>